<evidence type="ECO:0000256" key="1">
    <source>
        <dbReference type="ARBA" id="ARBA00022741"/>
    </source>
</evidence>
<proteinExistence type="predicted"/>
<evidence type="ECO:0000259" key="4">
    <source>
        <dbReference type="PROSITE" id="PS51206"/>
    </source>
</evidence>
<dbReference type="Gene3D" id="3.40.50.300">
    <property type="entry name" value="P-loop containing nucleotide triphosphate hydrolases"/>
    <property type="match status" value="1"/>
</dbReference>
<protein>
    <recommendedName>
        <fullName evidence="4">SF3 helicase domain-containing protein</fullName>
    </recommendedName>
</protein>
<evidence type="ECO:0000313" key="6">
    <source>
        <dbReference type="Proteomes" id="UP000269721"/>
    </source>
</evidence>
<dbReference type="NCBIfam" id="TIGR01613">
    <property type="entry name" value="primase_Cterm"/>
    <property type="match status" value="1"/>
</dbReference>
<keyword evidence="6" id="KW-1185">Reference proteome</keyword>
<dbReference type="EMBL" id="KZ994190">
    <property type="protein sequence ID" value="RKO93559.1"/>
    <property type="molecule type" value="Genomic_DNA"/>
</dbReference>
<dbReference type="InterPro" id="IPR014818">
    <property type="entry name" value="Phage/plasmid_primase_P4_C"/>
</dbReference>
<organism evidence="5 6">
    <name type="scientific">Blyttiomyces helicus</name>
    <dbReference type="NCBI Taxonomy" id="388810"/>
    <lineage>
        <taxon>Eukaryota</taxon>
        <taxon>Fungi</taxon>
        <taxon>Fungi incertae sedis</taxon>
        <taxon>Chytridiomycota</taxon>
        <taxon>Chytridiomycota incertae sedis</taxon>
        <taxon>Chytridiomycetes</taxon>
        <taxon>Chytridiomycetes incertae sedis</taxon>
        <taxon>Blyttiomyces</taxon>
    </lineage>
</organism>
<evidence type="ECO:0000256" key="2">
    <source>
        <dbReference type="ARBA" id="ARBA00022801"/>
    </source>
</evidence>
<name>A0A4P9WKN1_9FUNG</name>
<dbReference type="PROSITE" id="PS51206">
    <property type="entry name" value="SF3_HELICASE_1"/>
    <property type="match status" value="1"/>
</dbReference>
<dbReference type="SMART" id="SM00885">
    <property type="entry name" value="D5_N"/>
    <property type="match status" value="1"/>
</dbReference>
<dbReference type="OrthoDB" id="2375545at2759"/>
<dbReference type="GO" id="GO:0005524">
    <property type="term" value="F:ATP binding"/>
    <property type="evidence" value="ECO:0007669"/>
    <property type="project" value="UniProtKB-KW"/>
</dbReference>
<gene>
    <name evidence="5" type="ORF">BDK51DRAFT_47886</name>
</gene>
<dbReference type="PANTHER" id="PTHR35372">
    <property type="entry name" value="ATP BINDING PROTEIN-RELATED"/>
    <property type="match status" value="1"/>
</dbReference>
<accession>A0A4P9WKN1</accession>
<dbReference type="Pfam" id="PF08706">
    <property type="entry name" value="D5_N"/>
    <property type="match status" value="1"/>
</dbReference>
<keyword evidence="3" id="KW-0067">ATP-binding</keyword>
<evidence type="ECO:0000256" key="3">
    <source>
        <dbReference type="ARBA" id="ARBA00022840"/>
    </source>
</evidence>
<dbReference type="GO" id="GO:0016787">
    <property type="term" value="F:hydrolase activity"/>
    <property type="evidence" value="ECO:0007669"/>
    <property type="project" value="UniProtKB-KW"/>
</dbReference>
<keyword evidence="2" id="KW-0378">Hydrolase</keyword>
<keyword evidence="1" id="KW-0547">Nucleotide-binding</keyword>
<dbReference type="Proteomes" id="UP000269721">
    <property type="component" value="Unassembled WGS sequence"/>
</dbReference>
<dbReference type="InterPro" id="IPR006500">
    <property type="entry name" value="Helicase_put_C_phage/plasmid"/>
</dbReference>
<dbReference type="InterPro" id="IPR051620">
    <property type="entry name" value="ORF904-like_C"/>
</dbReference>
<sequence length="561" mass="63803">MQVRCYDQDCRSKRHGKNSQYVIYTDALPESIKHEFNNVVNSHKISLGTSSESSSESVLAPSALSLSTEFKERIMVNAARDAFGNDHPEMIWDVSSSTYDVMNGWRLPLSSRYCPKCKQEHETAEAYIQCNQQGWLSVVCPSSNSMLTPISVPKNVGSVLFINYINNAVVNNYNGANGSELSNPRDFGDFEDFPLDLFANADVARSCYDSLEGDTTSMSEFLRQMIKDKFIFVDGQWYKYNSVLWESQQRAPNMFLSRNVAPIYKELEKTFNKNNQVKWLQNIAWDLKNSNRRKPYMEELENNLVEEEPIVLNASPNILGFENGIFDTEAMEFRSHMSSDYITTVLPYELPSESNENIRKQIMAFFESIIPNEAVRIFLLSFLAIHLEGKNRHQMAVIFTGTGSNGKGILKALMKETFGHLHDEPSAALLTSERPSDESPCPNLVRLASKRSVFMSEPEHGKKINGSFLKFLTGRDTINVRNLNSKEYVQFIPAFTPTLLCNSIPKIEGGADDINGIWRRLKIINFPVQFSLTGPYSEFRKPIDDSLEEKKKSTKMSKMKN</sequence>
<dbReference type="PANTHER" id="PTHR35372:SF2">
    <property type="entry name" value="SF3 HELICASE DOMAIN-CONTAINING PROTEIN"/>
    <property type="match status" value="1"/>
</dbReference>
<dbReference type="InterPro" id="IPR027417">
    <property type="entry name" value="P-loop_NTPase"/>
</dbReference>
<feature type="domain" description="SF3 helicase" evidence="4">
    <location>
        <begin position="374"/>
        <end position="539"/>
    </location>
</feature>
<dbReference type="InterPro" id="IPR014015">
    <property type="entry name" value="Helicase_SF3_DNA-vir"/>
</dbReference>
<evidence type="ECO:0000313" key="5">
    <source>
        <dbReference type="EMBL" id="RKO93559.1"/>
    </source>
</evidence>
<reference evidence="6" key="1">
    <citation type="journal article" date="2018" name="Nat. Microbiol.">
        <title>Leveraging single-cell genomics to expand the fungal tree of life.</title>
        <authorList>
            <person name="Ahrendt S.R."/>
            <person name="Quandt C.A."/>
            <person name="Ciobanu D."/>
            <person name="Clum A."/>
            <person name="Salamov A."/>
            <person name="Andreopoulos B."/>
            <person name="Cheng J.F."/>
            <person name="Woyke T."/>
            <person name="Pelin A."/>
            <person name="Henrissat B."/>
            <person name="Reynolds N.K."/>
            <person name="Benny G.L."/>
            <person name="Smith M.E."/>
            <person name="James T.Y."/>
            <person name="Grigoriev I.V."/>
        </authorList>
    </citation>
    <scope>NUCLEOTIDE SEQUENCE [LARGE SCALE GENOMIC DNA]</scope>
</reference>
<dbReference type="AlphaFoldDB" id="A0A4P9WKN1"/>